<dbReference type="Proteomes" id="UP000002274">
    <property type="component" value="Chromosome"/>
</dbReference>
<proteinExistence type="predicted"/>
<name>A2C999_PROM3</name>
<dbReference type="KEGG" id="pmf:P9303_13121"/>
<organism evidence="1 2">
    <name type="scientific">Prochlorococcus marinus (strain MIT 9303)</name>
    <dbReference type="NCBI Taxonomy" id="59922"/>
    <lineage>
        <taxon>Bacteria</taxon>
        <taxon>Bacillati</taxon>
        <taxon>Cyanobacteriota</taxon>
        <taxon>Cyanophyceae</taxon>
        <taxon>Synechococcales</taxon>
        <taxon>Prochlorococcaceae</taxon>
        <taxon>Prochlorococcus</taxon>
    </lineage>
</organism>
<sequence length="85" mass="9501">MKTFLMKNWKGWLVGVVGSYGRMRSLEGGPFRYTGADRAGKALNTIRLKRHLIPGTIEIIRCLALVALELANKLDTLEAQQSQDI</sequence>
<reference evidence="1 2" key="1">
    <citation type="journal article" date="2007" name="PLoS Genet.">
        <title>Patterns and implications of gene gain and loss in the evolution of Prochlorococcus.</title>
        <authorList>
            <person name="Kettler G.C."/>
            <person name="Martiny A.C."/>
            <person name="Huang K."/>
            <person name="Zucker J."/>
            <person name="Coleman M.L."/>
            <person name="Rodrigue S."/>
            <person name="Chen F."/>
            <person name="Lapidus A."/>
            <person name="Ferriera S."/>
            <person name="Johnson J."/>
            <person name="Steglich C."/>
            <person name="Church G.M."/>
            <person name="Richardson P."/>
            <person name="Chisholm S.W."/>
        </authorList>
    </citation>
    <scope>NUCLEOTIDE SEQUENCE [LARGE SCALE GENOMIC DNA]</scope>
    <source>
        <strain evidence="1 2">MIT 9303</strain>
    </source>
</reference>
<evidence type="ECO:0000313" key="1">
    <source>
        <dbReference type="EMBL" id="ABM78059.1"/>
    </source>
</evidence>
<accession>A2C999</accession>
<evidence type="ECO:0000313" key="2">
    <source>
        <dbReference type="Proteomes" id="UP000002274"/>
    </source>
</evidence>
<dbReference type="STRING" id="59922.P9303_13121"/>
<gene>
    <name evidence="1" type="ordered locus">P9303_13121</name>
</gene>
<dbReference type="EMBL" id="CP000554">
    <property type="protein sequence ID" value="ABM78059.1"/>
    <property type="molecule type" value="Genomic_DNA"/>
</dbReference>
<dbReference type="HOGENOM" id="CLU_2510024_0_0_3"/>
<dbReference type="AlphaFoldDB" id="A2C999"/>
<protein>
    <submittedName>
        <fullName evidence="1">Uncharacterized protein</fullName>
    </submittedName>
</protein>